<dbReference type="GO" id="GO:0005576">
    <property type="term" value="C:extracellular region"/>
    <property type="evidence" value="ECO:0007669"/>
    <property type="project" value="TreeGrafter"/>
</dbReference>
<feature type="signal peptide" evidence="1">
    <location>
        <begin position="1"/>
        <end position="17"/>
    </location>
</feature>
<gene>
    <name evidence="4" type="ORF">An09g05330</name>
    <name evidence="2" type="ORF">CAN33_0024980</name>
</gene>
<dbReference type="VEuPathDB" id="FungiDB:An09g05330"/>
<dbReference type="PROSITE" id="PS51257">
    <property type="entry name" value="PROKAR_LIPOPROTEIN"/>
    <property type="match status" value="1"/>
</dbReference>
<dbReference type="KEGG" id="ang:An09g05330"/>
<evidence type="ECO:0000256" key="1">
    <source>
        <dbReference type="SAM" id="SignalP"/>
    </source>
</evidence>
<evidence type="ECO:0000313" key="2">
    <source>
        <dbReference type="EMBL" id="TPR06919.1"/>
    </source>
</evidence>
<dbReference type="Proteomes" id="UP000197666">
    <property type="component" value="Unassembled WGS sequence"/>
</dbReference>
<dbReference type="AlphaFoldDB" id="A0A3F3R4W4"/>
<reference evidence="2" key="2">
    <citation type="submission" date="2019-02" db="EMBL/GenBank/DDBJ databases">
        <title>FDA dAtabase for Regulatory Grade micrObial Sequences (FDA-ARGOS): Supporting development and validation of Infectious Disease Dx tests.</title>
        <authorList>
            <person name="Kerrigan L."/>
            <person name="Tallon L.J."/>
            <person name="Sadzewicz L."/>
            <person name="Sengamalay N."/>
            <person name="Ott S."/>
            <person name="Godinez A."/>
            <person name="Nagaraj S."/>
            <person name="Vavikolanu K."/>
            <person name="Vyas G."/>
            <person name="Nadendla S."/>
            <person name="Aluvathingal J."/>
            <person name="Sichtig H."/>
        </authorList>
    </citation>
    <scope>NUCLEOTIDE SEQUENCE</scope>
    <source>
        <strain evidence="2">FDAARGOS_311</strain>
    </source>
</reference>
<evidence type="ECO:0000313" key="4">
    <source>
        <dbReference type="RefSeq" id="XP_001393843.1"/>
    </source>
</evidence>
<feature type="chain" id="PRO_5044593345" evidence="1">
    <location>
        <begin position="18"/>
        <end position="177"/>
    </location>
</feature>
<accession>A0A3F3R4W4</accession>
<dbReference type="InterPro" id="IPR021054">
    <property type="entry name" value="Cell_wall_mannoprotein_1"/>
</dbReference>
<reference evidence="4" key="3">
    <citation type="submission" date="2025-02" db="EMBL/GenBank/DDBJ databases">
        <authorList>
            <consortium name="NCBI Genome Project"/>
        </authorList>
    </citation>
    <scope>NUCLEOTIDE SEQUENCE</scope>
</reference>
<protein>
    <submittedName>
        <fullName evidence="2">Transglutaminase-like family protein</fullName>
    </submittedName>
</protein>
<dbReference type="GeneID" id="4984065"/>
<sequence>MLFRNIAFYLTAGACLAVSPVLGASDINQAVSDMNALTTAIQNARQSLDNYQGGTISSLKVKTSVQAAKSAAQKARQNLAQQDEPFNDDEAEQYYQAYQAMCPELVDTVKVAQDKAPLFKNAGLASPARATIDSLRDEQDQFGEEAQKHVPADVYARAVPCSDQIRQAFDDNDNALS</sequence>
<dbReference type="OrthoDB" id="4441576at2759"/>
<name>A0A3F3R4W4_ASPNG</name>
<dbReference type="VEuPathDB" id="FungiDB:ATCC64974_8860"/>
<dbReference type="Pfam" id="PF12296">
    <property type="entry name" value="HsbA"/>
    <property type="match status" value="1"/>
</dbReference>
<keyword evidence="1" id="KW-0732">Signal</keyword>
<dbReference type="VEuPathDB" id="FungiDB:ASPNIDRAFT2_188455"/>
<dbReference type="PANTHER" id="PTHR38123">
    <property type="entry name" value="CELL WALL SERINE-THREONINE-RICH GALACTOMANNOPROTEIN MP1 (AFU_ORTHOLOGUE AFUA_4G03240)"/>
    <property type="match status" value="1"/>
</dbReference>
<reference evidence="3" key="1">
    <citation type="submission" date="2018-10" db="EMBL/GenBank/DDBJ databases">
        <title>FDA dAtabase for Regulatory Grade micrObial Sequences (FDA-ARGOS): Supporting development and validation of Infectious Disease Dx tests.</title>
        <authorList>
            <person name="Kerrigan L."/>
            <person name="Tallon L."/>
            <person name="Sadzewicz L."/>
            <person name="Sengamalay N."/>
            <person name="Ott S."/>
            <person name="Godinez A."/>
            <person name="Nagaraj S."/>
            <person name="Vavikolanu K."/>
            <person name="Nadendla S."/>
            <person name="George J."/>
            <person name="Sichtig H."/>
        </authorList>
    </citation>
    <scope>NUCLEOTIDE SEQUENCE [LARGE SCALE GENOMIC DNA]</scope>
    <source>
        <strain evidence="3">FDAARGOS_311</strain>
    </source>
</reference>
<dbReference type="RefSeq" id="XP_001393843.1">
    <property type="nucleotide sequence ID" value="XM_001393806.1"/>
</dbReference>
<organism evidence="2 3">
    <name type="scientific">Aspergillus niger</name>
    <dbReference type="NCBI Taxonomy" id="5061"/>
    <lineage>
        <taxon>Eukaryota</taxon>
        <taxon>Fungi</taxon>
        <taxon>Dikarya</taxon>
        <taxon>Ascomycota</taxon>
        <taxon>Pezizomycotina</taxon>
        <taxon>Eurotiomycetes</taxon>
        <taxon>Eurotiomycetidae</taxon>
        <taxon>Eurotiales</taxon>
        <taxon>Aspergillaceae</taxon>
        <taxon>Aspergillus</taxon>
        <taxon>Aspergillus subgen. Circumdati</taxon>
    </lineage>
</organism>
<evidence type="ECO:0000313" key="3">
    <source>
        <dbReference type="Proteomes" id="UP000197666"/>
    </source>
</evidence>
<dbReference type="EMBL" id="NKJJ02000005">
    <property type="protein sequence ID" value="TPR06919.1"/>
    <property type="molecule type" value="Genomic_DNA"/>
</dbReference>
<dbReference type="PANTHER" id="PTHR38123:SF3">
    <property type="entry name" value="ANTIGENIC CELL WALL GALACTOMANNOPROTEIN"/>
    <property type="match status" value="1"/>
</dbReference>
<proteinExistence type="predicted"/>
<reference evidence="4" key="4">
    <citation type="submission" date="2025-04" db="UniProtKB">
        <authorList>
            <consortium name="RefSeq"/>
        </authorList>
    </citation>
    <scope>IDENTIFICATION</scope>
</reference>
<dbReference type="Gene3D" id="1.20.1280.140">
    <property type="match status" value="1"/>
</dbReference>